<dbReference type="OrthoDB" id="1459678at2759"/>
<dbReference type="AlphaFoldDB" id="A0A6A4NI04"/>
<accession>A0A6A4NI04</accession>
<protein>
    <submittedName>
        <fullName evidence="1">Putative non-specific serine/threonine protein kinase</fullName>
    </submittedName>
</protein>
<keyword evidence="1" id="KW-0418">Kinase</keyword>
<organism evidence="1 2">
    <name type="scientific">Lupinus albus</name>
    <name type="common">White lupine</name>
    <name type="synonym">Lupinus termis</name>
    <dbReference type="NCBI Taxonomy" id="3870"/>
    <lineage>
        <taxon>Eukaryota</taxon>
        <taxon>Viridiplantae</taxon>
        <taxon>Streptophyta</taxon>
        <taxon>Embryophyta</taxon>
        <taxon>Tracheophyta</taxon>
        <taxon>Spermatophyta</taxon>
        <taxon>Magnoliopsida</taxon>
        <taxon>eudicotyledons</taxon>
        <taxon>Gunneridae</taxon>
        <taxon>Pentapetalae</taxon>
        <taxon>rosids</taxon>
        <taxon>fabids</taxon>
        <taxon>Fabales</taxon>
        <taxon>Fabaceae</taxon>
        <taxon>Papilionoideae</taxon>
        <taxon>50 kb inversion clade</taxon>
        <taxon>genistoids sensu lato</taxon>
        <taxon>core genistoids</taxon>
        <taxon>Genisteae</taxon>
        <taxon>Lupinus</taxon>
    </lineage>
</organism>
<evidence type="ECO:0000313" key="2">
    <source>
        <dbReference type="Proteomes" id="UP000447434"/>
    </source>
</evidence>
<keyword evidence="1" id="KW-0723">Serine/threonine-protein kinase</keyword>
<keyword evidence="1" id="KW-0808">Transferase</keyword>
<gene>
    <name evidence="1" type="ORF">Lalb_Chr23g0270121</name>
</gene>
<evidence type="ECO:0000313" key="1">
    <source>
        <dbReference type="EMBL" id="KAE9587104.1"/>
    </source>
</evidence>
<name>A0A6A4NI04_LUPAL</name>
<reference evidence="2" key="1">
    <citation type="journal article" date="2020" name="Nat. Commun.">
        <title>Genome sequence of the cluster root forming white lupin.</title>
        <authorList>
            <person name="Hufnagel B."/>
            <person name="Marques A."/>
            <person name="Soriano A."/>
            <person name="Marques L."/>
            <person name="Divol F."/>
            <person name="Doumas P."/>
            <person name="Sallet E."/>
            <person name="Mancinotti D."/>
            <person name="Carrere S."/>
            <person name="Marande W."/>
            <person name="Arribat S."/>
            <person name="Keller J."/>
            <person name="Huneau C."/>
            <person name="Blein T."/>
            <person name="Aime D."/>
            <person name="Laguerre M."/>
            <person name="Taylor J."/>
            <person name="Schubert V."/>
            <person name="Nelson M."/>
            <person name="Geu-Flores F."/>
            <person name="Crespi M."/>
            <person name="Gallardo-Guerrero K."/>
            <person name="Delaux P.-M."/>
            <person name="Salse J."/>
            <person name="Berges H."/>
            <person name="Guyot R."/>
            <person name="Gouzy J."/>
            <person name="Peret B."/>
        </authorList>
    </citation>
    <scope>NUCLEOTIDE SEQUENCE [LARGE SCALE GENOMIC DNA]</scope>
    <source>
        <strain evidence="2">cv. Amiga</strain>
    </source>
</reference>
<proteinExistence type="predicted"/>
<dbReference type="GO" id="GO:0004674">
    <property type="term" value="F:protein serine/threonine kinase activity"/>
    <property type="evidence" value="ECO:0007669"/>
    <property type="project" value="UniProtKB-KW"/>
</dbReference>
<comment type="caution">
    <text evidence="1">The sequence shown here is derived from an EMBL/GenBank/DDBJ whole genome shotgun (WGS) entry which is preliminary data.</text>
</comment>
<keyword evidence="2" id="KW-1185">Reference proteome</keyword>
<dbReference type="EMBL" id="WOCE01000023">
    <property type="protein sequence ID" value="KAE9587104.1"/>
    <property type="molecule type" value="Genomic_DNA"/>
</dbReference>
<dbReference type="Proteomes" id="UP000447434">
    <property type="component" value="Chromosome 23"/>
</dbReference>
<sequence length="260" mass="28572">MGYFSCNAESAIATCDPHYWDLNKTTTTTTTRTIRIFHYSDLVAATNSFSDDNFLGKGSHGSLAILAARCVRSTAERRPSMEEVVEGVKNVRKRIGAVAVWSGLSRRVARERYGVFECGDVDRSEEVVRVLKGGNRRRNGKVSSVGGVENQIGPSSNQVNRVVRCKSIGSGSIMIPGSDHNADVNPTRIEIKKGNMRLKKSKSMGFLQGTTTLLHYGSENNWNSGPIHSIDMAMSKLVITHKLEEKMVEAPLVRNLSIAE</sequence>